<dbReference type="EMBL" id="JAMRXG010000001">
    <property type="protein sequence ID" value="MCM6772504.1"/>
    <property type="molecule type" value="Genomic_DNA"/>
</dbReference>
<proteinExistence type="inferred from homology"/>
<comment type="similarity">
    <text evidence="1">Belongs to the enoyl-CoA hydratase/isomerase family.</text>
</comment>
<gene>
    <name evidence="3" type="ORF">NDR86_03335</name>
</gene>
<keyword evidence="4" id="KW-1185">Reference proteome</keyword>
<reference evidence="3" key="1">
    <citation type="submission" date="2022-06" db="EMBL/GenBank/DDBJ databases">
        <title>Novel species in genus nocardia.</title>
        <authorList>
            <person name="Li F."/>
        </authorList>
    </citation>
    <scope>NUCLEOTIDE SEQUENCE</scope>
    <source>
        <strain evidence="3">CDC141</strain>
    </source>
</reference>
<dbReference type="RefSeq" id="WP_251909352.1">
    <property type="nucleotide sequence ID" value="NZ_JAMRXG010000001.1"/>
</dbReference>
<dbReference type="InterPro" id="IPR001753">
    <property type="entry name" value="Enoyl-CoA_hydra/iso"/>
</dbReference>
<evidence type="ECO:0000256" key="2">
    <source>
        <dbReference type="SAM" id="MobiDB-lite"/>
    </source>
</evidence>
<accession>A0A9X2E268</accession>
<dbReference type="PANTHER" id="PTHR43802">
    <property type="entry name" value="ENOYL-COA HYDRATASE"/>
    <property type="match status" value="1"/>
</dbReference>
<dbReference type="Proteomes" id="UP001139157">
    <property type="component" value="Unassembled WGS sequence"/>
</dbReference>
<dbReference type="GO" id="GO:0003824">
    <property type="term" value="F:catalytic activity"/>
    <property type="evidence" value="ECO:0007669"/>
    <property type="project" value="UniProtKB-ARBA"/>
</dbReference>
<dbReference type="Gene3D" id="3.90.226.10">
    <property type="entry name" value="2-enoyl-CoA Hydratase, Chain A, domain 1"/>
    <property type="match status" value="1"/>
</dbReference>
<organism evidence="3 4">
    <name type="scientific">Nocardia pulmonis</name>
    <dbReference type="NCBI Taxonomy" id="2951408"/>
    <lineage>
        <taxon>Bacteria</taxon>
        <taxon>Bacillati</taxon>
        <taxon>Actinomycetota</taxon>
        <taxon>Actinomycetes</taxon>
        <taxon>Mycobacteriales</taxon>
        <taxon>Nocardiaceae</taxon>
        <taxon>Nocardia</taxon>
    </lineage>
</organism>
<evidence type="ECO:0000313" key="4">
    <source>
        <dbReference type="Proteomes" id="UP001139157"/>
    </source>
</evidence>
<dbReference type="AlphaFoldDB" id="A0A9X2E268"/>
<dbReference type="SUPFAM" id="SSF52096">
    <property type="entry name" value="ClpP/crotonase"/>
    <property type="match status" value="1"/>
</dbReference>
<comment type="caution">
    <text evidence="3">The sequence shown here is derived from an EMBL/GenBank/DDBJ whole genome shotgun (WGS) entry which is preliminary data.</text>
</comment>
<dbReference type="Pfam" id="PF00378">
    <property type="entry name" value="ECH_1"/>
    <property type="match status" value="1"/>
</dbReference>
<name>A0A9X2E268_9NOCA</name>
<feature type="region of interest" description="Disordered" evidence="2">
    <location>
        <begin position="265"/>
        <end position="289"/>
    </location>
</feature>
<dbReference type="InterPro" id="IPR014748">
    <property type="entry name" value="Enoyl-CoA_hydra_C"/>
</dbReference>
<evidence type="ECO:0000313" key="3">
    <source>
        <dbReference type="EMBL" id="MCM6772504.1"/>
    </source>
</evidence>
<sequence length="289" mass="31318">MDREPNPLPYETLRLSVHERVATITLHRPERRNAYTRRMGSELSLAYRRCDADDDIRAIVLTGTPPAFCAGADLTAGERTFTDPGQDFSAEGADPPAWRLRKPVIAAVNGHALGIGLTLALQCDLCIMAVDANYGVVQVRRGMVGDGYSHWILPRLIGMSRAAYLLLTGATIDGRRAYQLGLCHEALPAEQVLDAALGLARAIAEHTAPVAVATSKRMLWSSFEYDAATVGALETEAHVALMGHDDAREAMRAYLRRRTPAWTGRPSQLPALDVNAGRAANGAAPQPDR</sequence>
<protein>
    <submittedName>
        <fullName evidence="3">Enoyl-CoA hydratase-related protein</fullName>
    </submittedName>
</protein>
<dbReference type="CDD" id="cd06558">
    <property type="entry name" value="crotonase-like"/>
    <property type="match status" value="1"/>
</dbReference>
<dbReference type="InterPro" id="IPR029045">
    <property type="entry name" value="ClpP/crotonase-like_dom_sf"/>
</dbReference>
<dbReference type="PANTHER" id="PTHR43802:SF1">
    <property type="entry name" value="IP11341P-RELATED"/>
    <property type="match status" value="1"/>
</dbReference>
<dbReference type="Gene3D" id="1.10.12.10">
    <property type="entry name" value="Lyase 2-enoyl-coa Hydratase, Chain A, domain 2"/>
    <property type="match status" value="1"/>
</dbReference>
<evidence type="ECO:0000256" key="1">
    <source>
        <dbReference type="ARBA" id="ARBA00005254"/>
    </source>
</evidence>